<dbReference type="KEGG" id="eiv:EIN_421300"/>
<sequence>MDKSNSLTQTHKKSFVKLINVTSSKIFLFEKGKFTLKNCDVSILTNLPVDKKMEALAEYKKLQIIGPDWSIYSEEGSDIVLKIIFSNQIFTKILILNATKVPSFDNVEVQLMFHNSCMPRETRIEKAKQVTIEPSDVHIGYKENSAYNLICKDVDKVVSSIYQVVYKGQNYNSNENQKNIFKLFFNVYGNVKQCGCSFYCHTEGVHPITFDVLLQDAFVVITQKSNIVDLLFIKATNIFIETKPKYFAKTLIVHELVKSLDLGKAKFEEIRGDKDLKVINKINTKASNRLKYVYTAKKEKEKISWAKCETIVCEKGVKSLVVKSCDDLEKIVLCEDVQKVHIQACKKLNEITNKPSVLSEVIKDCPRYKPTQTQ</sequence>
<reference evidence="1 2" key="1">
    <citation type="submission" date="2012-10" db="EMBL/GenBank/DDBJ databases">
        <authorList>
            <person name="Zafar N."/>
            <person name="Inman J."/>
            <person name="Hall N."/>
            <person name="Lorenzi H."/>
            <person name="Caler E."/>
        </authorList>
    </citation>
    <scope>NUCLEOTIDE SEQUENCE [LARGE SCALE GENOMIC DNA]</scope>
    <source>
        <strain evidence="1 2">IP1</strain>
    </source>
</reference>
<evidence type="ECO:0000313" key="2">
    <source>
        <dbReference type="Proteomes" id="UP000014680"/>
    </source>
</evidence>
<keyword evidence="2" id="KW-1185">Reference proteome</keyword>
<organism evidence="1 2">
    <name type="scientific">Entamoeba invadens IP1</name>
    <dbReference type="NCBI Taxonomy" id="370355"/>
    <lineage>
        <taxon>Eukaryota</taxon>
        <taxon>Amoebozoa</taxon>
        <taxon>Evosea</taxon>
        <taxon>Archamoebae</taxon>
        <taxon>Mastigamoebida</taxon>
        <taxon>Entamoebidae</taxon>
        <taxon>Entamoeba</taxon>
    </lineage>
</organism>
<name>A0A0A1UFP3_ENTIV</name>
<accession>A0A0A1UFP3</accession>
<dbReference type="AlphaFoldDB" id="A0A0A1UFP3"/>
<dbReference type="VEuPathDB" id="AmoebaDB:EIN_421300"/>
<evidence type="ECO:0000313" key="1">
    <source>
        <dbReference type="EMBL" id="ELP91821.1"/>
    </source>
</evidence>
<dbReference type="Proteomes" id="UP000014680">
    <property type="component" value="Unassembled WGS sequence"/>
</dbReference>
<dbReference type="EMBL" id="KB206425">
    <property type="protein sequence ID" value="ELP91821.1"/>
    <property type="molecule type" value="Genomic_DNA"/>
</dbReference>
<protein>
    <submittedName>
        <fullName evidence="1">Uncharacterized protein</fullName>
    </submittedName>
</protein>
<proteinExistence type="predicted"/>
<gene>
    <name evidence="1" type="ORF">EIN_421300</name>
</gene>
<dbReference type="RefSeq" id="XP_004258592.1">
    <property type="nucleotide sequence ID" value="XM_004258544.1"/>
</dbReference>
<dbReference type="GeneID" id="14890804"/>